<dbReference type="HAMAP" id="MF_00336">
    <property type="entry name" value="BioD"/>
    <property type="match status" value="1"/>
</dbReference>
<keyword evidence="2 4" id="KW-0436">Ligase</keyword>
<evidence type="ECO:0000313" key="5">
    <source>
        <dbReference type="Proteomes" id="UP001234798"/>
    </source>
</evidence>
<comment type="subunit">
    <text evidence="2">Homodimer.</text>
</comment>
<reference evidence="4 5" key="1">
    <citation type="submission" date="2023-08" db="EMBL/GenBank/DDBJ databases">
        <title>Achromobacter seleniivolatilans sp. nov., isolated from seleniferous soil.</title>
        <authorList>
            <person name="Zhang S."/>
            <person name="Li K."/>
            <person name="Peng J."/>
            <person name="Zhao Q."/>
            <person name="Wang H."/>
            <person name="Guo Y."/>
        </authorList>
    </citation>
    <scope>NUCLEOTIDE SEQUENCE [LARGE SCALE GENOMIC DNA]</scope>
    <source>
        <strain evidence="4 5">R39</strain>
    </source>
</reference>
<comment type="caution">
    <text evidence="2">Lacks conserved residue(s) required for the propagation of feature annotation.</text>
</comment>
<dbReference type="InterPro" id="IPR029063">
    <property type="entry name" value="SAM-dependent_MTases_sf"/>
</dbReference>
<dbReference type="NCBIfam" id="TIGR00347">
    <property type="entry name" value="bioD"/>
    <property type="match status" value="1"/>
</dbReference>
<dbReference type="Proteomes" id="UP001234798">
    <property type="component" value="Chromosome"/>
</dbReference>
<organism evidence="4 5">
    <name type="scientific">Achromobacter seleniivolatilans</name>
    <dbReference type="NCBI Taxonomy" id="3047478"/>
    <lineage>
        <taxon>Bacteria</taxon>
        <taxon>Pseudomonadati</taxon>
        <taxon>Pseudomonadota</taxon>
        <taxon>Betaproteobacteria</taxon>
        <taxon>Burkholderiales</taxon>
        <taxon>Alcaligenaceae</taxon>
        <taxon>Achromobacter</taxon>
    </lineage>
</organism>
<dbReference type="InterPro" id="IPR004472">
    <property type="entry name" value="DTB_synth_BioD"/>
</dbReference>
<keyword evidence="5" id="KW-1185">Reference proteome</keyword>
<feature type="binding site" evidence="2">
    <location>
        <position position="295"/>
    </location>
    <ligand>
        <name>substrate</name>
    </ligand>
</feature>
<evidence type="ECO:0000256" key="1">
    <source>
        <dbReference type="ARBA" id="ARBA00022756"/>
    </source>
</evidence>
<feature type="domain" description="Methyltransferase type 12" evidence="3">
    <location>
        <begin position="51"/>
        <end position="145"/>
    </location>
</feature>
<gene>
    <name evidence="2 4" type="primary">bioD</name>
    <name evidence="4" type="ORF">RAS12_01860</name>
</gene>
<comment type="catalytic activity">
    <reaction evidence="2">
        <text>(7R,8S)-7,8-diammoniononanoate + CO2 + ATP = (4R,5S)-dethiobiotin + ADP + phosphate + 3 H(+)</text>
        <dbReference type="Rhea" id="RHEA:15805"/>
        <dbReference type="ChEBI" id="CHEBI:15378"/>
        <dbReference type="ChEBI" id="CHEBI:16526"/>
        <dbReference type="ChEBI" id="CHEBI:30616"/>
        <dbReference type="ChEBI" id="CHEBI:43474"/>
        <dbReference type="ChEBI" id="CHEBI:149469"/>
        <dbReference type="ChEBI" id="CHEBI:149473"/>
        <dbReference type="ChEBI" id="CHEBI:456216"/>
        <dbReference type="EC" id="6.3.3.3"/>
    </reaction>
</comment>
<dbReference type="CDD" id="cd03109">
    <property type="entry name" value="DTBS"/>
    <property type="match status" value="1"/>
</dbReference>
<dbReference type="PANTHER" id="PTHR43210:SF5">
    <property type="entry name" value="DETHIOBIOTIN SYNTHETASE"/>
    <property type="match status" value="1"/>
</dbReference>
<dbReference type="RefSeq" id="WP_306944802.1">
    <property type="nucleotide sequence ID" value="NZ_CP132976.1"/>
</dbReference>
<sequence>MTQAFRNDQVGARFGAAAGRYEDHAPIQRITAERLASDIAQLPLPPRPRILEIGCGTGLLTQALARQLGAADWTVTDIAPGMLAAAQRGPALPGTARYALLDGEQPQALTGQYDLICSSLAVQWFSDLNTGLGRLAELLAPGGYLAIATLAEGTFKEWQAAHEAACLVAATPHYPPRTAIRPAMVNLNGSVRSERLIQNHPDGLNFLKGLKGIGATTPAPGRPPLSAAQLRRVLTAFDEQGATVTYHLAYGMWKKSMQRPAGVFVTGTDTGIGKTLVSAILARAWNADYWKPVQTGVSEEPGDTETVAQLARLPSERLHLPAYVLQAPLSPWAAATLEDTVVDATSIVPPVTQAPLIVEGAGGLYVPIDDTHMMIDLIARLDMPVVLAARSGLGTINHTLLSLEALKRRGIPVLGVIMSGPLSAGNKEAIERFGDVRVLAEIPSLAKVDAAAVDALAQTIPPLDECLAALGRAAAEDDLQALESARP</sequence>
<evidence type="ECO:0000313" key="4">
    <source>
        <dbReference type="EMBL" id="WMD21136.1"/>
    </source>
</evidence>
<feature type="binding site" evidence="2">
    <location>
        <begin position="271"/>
        <end position="276"/>
    </location>
    <ligand>
        <name>ATP</name>
        <dbReference type="ChEBI" id="CHEBI:30616"/>
    </ligand>
</feature>
<accession>A0ABY9M2A8</accession>
<evidence type="ECO:0000259" key="3">
    <source>
        <dbReference type="Pfam" id="PF08242"/>
    </source>
</evidence>
<feature type="binding site" evidence="2">
    <location>
        <begin position="359"/>
        <end position="362"/>
    </location>
    <ligand>
        <name>ATP</name>
        <dbReference type="ChEBI" id="CHEBI:30616"/>
    </ligand>
</feature>
<comment type="subcellular location">
    <subcellularLocation>
        <location evidence="2">Cytoplasm</location>
    </subcellularLocation>
</comment>
<keyword evidence="1 2" id="KW-0093">Biotin biosynthesis</keyword>
<comment type="cofactor">
    <cofactor evidence="2">
        <name>Mg(2+)</name>
        <dbReference type="ChEBI" id="CHEBI:18420"/>
    </cofactor>
</comment>
<dbReference type="SUPFAM" id="SSF53335">
    <property type="entry name" value="S-adenosyl-L-methionine-dependent methyltransferases"/>
    <property type="match status" value="1"/>
</dbReference>
<dbReference type="SUPFAM" id="SSF52540">
    <property type="entry name" value="P-loop containing nucleoside triphosphate hydrolases"/>
    <property type="match status" value="1"/>
</dbReference>
<dbReference type="Pfam" id="PF13500">
    <property type="entry name" value="AAA_26"/>
    <property type="match status" value="1"/>
</dbReference>
<feature type="binding site" evidence="2">
    <location>
        <begin position="443"/>
        <end position="445"/>
    </location>
    <ligand>
        <name>ATP</name>
        <dbReference type="ChEBI" id="CHEBI:30616"/>
    </ligand>
</feature>
<dbReference type="Gene3D" id="3.40.50.300">
    <property type="entry name" value="P-loop containing nucleotide triphosphate hydrolases"/>
    <property type="match status" value="1"/>
</dbReference>
<keyword evidence="2" id="KW-0460">Magnesium</keyword>
<dbReference type="EMBL" id="CP132976">
    <property type="protein sequence ID" value="WMD21136.1"/>
    <property type="molecule type" value="Genomic_DNA"/>
</dbReference>
<dbReference type="Pfam" id="PF08242">
    <property type="entry name" value="Methyltransf_12"/>
    <property type="match status" value="1"/>
</dbReference>
<dbReference type="PANTHER" id="PTHR43210">
    <property type="entry name" value="DETHIOBIOTIN SYNTHETASE"/>
    <property type="match status" value="1"/>
</dbReference>
<comment type="function">
    <text evidence="2">Catalyzes a mechanistically unusual reaction, the ATP-dependent insertion of CO2 between the N7 and N8 nitrogen atoms of 7,8-diaminopelargonic acid (DAPA, also called 7,8-diammoniononanoate) to form a ureido ring.</text>
</comment>
<feature type="binding site" evidence="2">
    <location>
        <position position="359"/>
    </location>
    <ligand>
        <name>Mg(2+)</name>
        <dbReference type="ChEBI" id="CHEBI:18420"/>
    </ligand>
</feature>
<dbReference type="EC" id="6.3.3.3" evidence="2"/>
<protein>
    <recommendedName>
        <fullName evidence="2">ATP-dependent dethiobiotin synthetase BioD</fullName>
        <ecNumber evidence="2">6.3.3.3</ecNumber>
    </recommendedName>
    <alternativeName>
        <fullName evidence="2">DTB synthetase</fullName>
        <shortName evidence="2">DTBS</shortName>
    </alternativeName>
    <alternativeName>
        <fullName evidence="2">Dethiobiotin synthase</fullName>
    </alternativeName>
</protein>
<feature type="binding site" evidence="2">
    <location>
        <position position="275"/>
    </location>
    <ligand>
        <name>Mg(2+)</name>
        <dbReference type="ChEBI" id="CHEBI:18420"/>
    </ligand>
</feature>
<dbReference type="GO" id="GO:0004141">
    <property type="term" value="F:dethiobiotin synthase activity"/>
    <property type="evidence" value="ECO:0007669"/>
    <property type="project" value="UniProtKB-EC"/>
</dbReference>
<feature type="active site" evidence="2">
    <location>
        <position position="291"/>
    </location>
</feature>
<dbReference type="CDD" id="cd02440">
    <property type="entry name" value="AdoMet_MTases"/>
    <property type="match status" value="1"/>
</dbReference>
<comment type="similarity">
    <text evidence="2">Belongs to the dethiobiotin synthetase family.</text>
</comment>
<proteinExistence type="inferred from homology"/>
<dbReference type="InterPro" id="IPR027417">
    <property type="entry name" value="P-loop_NTPase"/>
</dbReference>
<keyword evidence="2" id="KW-0963">Cytoplasm</keyword>
<name>A0ABY9M2A8_9BURK</name>
<dbReference type="Gene3D" id="3.40.50.150">
    <property type="entry name" value="Vaccinia Virus protein VP39"/>
    <property type="match status" value="1"/>
</dbReference>
<comment type="pathway">
    <text evidence="2">Cofactor biosynthesis; biotin biosynthesis; biotin from 7,8-diaminononanoate: step 1/2.</text>
</comment>
<keyword evidence="2" id="KW-0479">Metal-binding</keyword>
<keyword evidence="2" id="KW-0067">ATP-binding</keyword>
<dbReference type="InterPro" id="IPR013217">
    <property type="entry name" value="Methyltransf_12"/>
</dbReference>
<evidence type="ECO:0000256" key="2">
    <source>
        <dbReference type="HAMAP-Rule" id="MF_00336"/>
    </source>
</evidence>
<keyword evidence="2" id="KW-0547">Nucleotide-binding</keyword>